<comment type="caution">
    <text evidence="1">The sequence shown here is derived from an EMBL/GenBank/DDBJ whole genome shotgun (WGS) entry which is preliminary data.</text>
</comment>
<evidence type="ECO:0000313" key="1">
    <source>
        <dbReference type="EMBL" id="MFC5768209.1"/>
    </source>
</evidence>
<dbReference type="PANTHER" id="PTHR36451">
    <property type="entry name" value="PAPS-DEPENDENT SULFOTRANSFERASE STF3"/>
    <property type="match status" value="1"/>
</dbReference>
<name>A0ABW1AMA2_9RHOO</name>
<dbReference type="Gene3D" id="3.40.50.300">
    <property type="entry name" value="P-loop containing nucleotide triphosphate hydrolases"/>
    <property type="match status" value="1"/>
</dbReference>
<dbReference type="SUPFAM" id="SSF52540">
    <property type="entry name" value="P-loop containing nucleoside triphosphate hydrolases"/>
    <property type="match status" value="1"/>
</dbReference>
<dbReference type="InterPro" id="IPR027417">
    <property type="entry name" value="P-loop_NTPase"/>
</dbReference>
<keyword evidence="2" id="KW-1185">Reference proteome</keyword>
<proteinExistence type="predicted"/>
<dbReference type="Pfam" id="PF13469">
    <property type="entry name" value="Sulfotransfer_3"/>
    <property type="match status" value="2"/>
</dbReference>
<dbReference type="Proteomes" id="UP001595974">
    <property type="component" value="Unassembled WGS sequence"/>
</dbReference>
<evidence type="ECO:0000313" key="2">
    <source>
        <dbReference type="Proteomes" id="UP001595974"/>
    </source>
</evidence>
<sequence length="308" mass="35174">MSEFLQKVAKTLNHHGDAALRTLRGLSWDVRRPAADRPVIVLGCSRAGTTVVYKTLSESPELGTLQRETHDFWVDLHPLVEKGWDTHALHAADASQRDRNHVARYFYRWTGKNRWVDKNNQNGLCVPYLRTLFPDAIFVYVKRSPGDNINSLIEGWGKPDKYATWSGVFPETVAVDGGRYERWCFFLAEGWRGYLRAPIEEVAAFQYEAINRAILEARGSVPASQWVEVFYEDLVRDPVAGYRKLYADCGLAFTPEVQAHCEQVLSKPYDVFGEIELDKWKKGRNRERVERVLGRVSGVAHDMGYPPA</sequence>
<dbReference type="EMBL" id="JBHSOG010000007">
    <property type="protein sequence ID" value="MFC5768209.1"/>
    <property type="molecule type" value="Genomic_DNA"/>
</dbReference>
<reference evidence="2" key="1">
    <citation type="journal article" date="2019" name="Int. J. Syst. Evol. Microbiol.">
        <title>The Global Catalogue of Microorganisms (GCM) 10K type strain sequencing project: providing services to taxonomists for standard genome sequencing and annotation.</title>
        <authorList>
            <consortium name="The Broad Institute Genomics Platform"/>
            <consortium name="The Broad Institute Genome Sequencing Center for Infectious Disease"/>
            <person name="Wu L."/>
            <person name="Ma J."/>
        </authorList>
    </citation>
    <scope>NUCLEOTIDE SEQUENCE [LARGE SCALE GENOMIC DNA]</scope>
    <source>
        <strain evidence="2">SHR3</strain>
    </source>
</reference>
<dbReference type="RefSeq" id="WP_096449141.1">
    <property type="nucleotide sequence ID" value="NZ_JBHSOG010000007.1"/>
</dbReference>
<dbReference type="GO" id="GO:0016740">
    <property type="term" value="F:transferase activity"/>
    <property type="evidence" value="ECO:0007669"/>
    <property type="project" value="UniProtKB-KW"/>
</dbReference>
<dbReference type="InterPro" id="IPR052736">
    <property type="entry name" value="Stf3_sulfotransferase"/>
</dbReference>
<keyword evidence="1" id="KW-0808">Transferase</keyword>
<dbReference type="PANTHER" id="PTHR36451:SF1">
    <property type="entry name" value="OMEGA-HYDROXY-BETA-DIHYDROMENAQUINONE-9 SULFOTRANSFERASE STF3"/>
    <property type="match status" value="1"/>
</dbReference>
<accession>A0ABW1AMA2</accession>
<dbReference type="EC" id="2.8.2.-" evidence="1"/>
<protein>
    <submittedName>
        <fullName evidence="1">Sulfotransferase family protein</fullName>
        <ecNumber evidence="1">2.8.2.-</ecNumber>
    </submittedName>
</protein>
<organism evidence="1 2">
    <name type="scientific">Thauera sinica</name>
    <dbReference type="NCBI Taxonomy" id="2665146"/>
    <lineage>
        <taxon>Bacteria</taxon>
        <taxon>Pseudomonadati</taxon>
        <taxon>Pseudomonadota</taxon>
        <taxon>Betaproteobacteria</taxon>
        <taxon>Rhodocyclales</taxon>
        <taxon>Zoogloeaceae</taxon>
        <taxon>Thauera</taxon>
    </lineage>
</organism>
<gene>
    <name evidence="1" type="ORF">ACFPTN_02360</name>
</gene>